<dbReference type="EMBL" id="QZBT01000233">
    <property type="protein sequence ID" value="THZ74258.1"/>
    <property type="molecule type" value="Genomic_DNA"/>
</dbReference>
<feature type="compositionally biased region" description="Basic and acidic residues" evidence="1">
    <location>
        <begin position="179"/>
        <end position="188"/>
    </location>
</feature>
<feature type="region of interest" description="Disordered" evidence="1">
    <location>
        <begin position="163"/>
        <end position="227"/>
    </location>
</feature>
<dbReference type="Proteomes" id="UP000310039">
    <property type="component" value="Unassembled WGS sequence"/>
</dbReference>
<evidence type="ECO:0000313" key="3">
    <source>
        <dbReference type="Proteomes" id="UP000310039"/>
    </source>
</evidence>
<comment type="caution">
    <text evidence="2">The sequence shown here is derived from an EMBL/GenBank/DDBJ whole genome shotgun (WGS) entry which is preliminary data.</text>
</comment>
<protein>
    <submittedName>
        <fullName evidence="2">Uncharacterized protein</fullName>
    </submittedName>
</protein>
<feature type="compositionally biased region" description="Acidic residues" evidence="1">
    <location>
        <begin position="211"/>
        <end position="221"/>
    </location>
</feature>
<reference evidence="2 3" key="1">
    <citation type="submission" date="2018-10" db="EMBL/GenBank/DDBJ databases">
        <title>Fifty Aureobasidium pullulans genomes reveal a recombining polyextremotolerant generalist.</title>
        <authorList>
            <person name="Gostincar C."/>
            <person name="Turk M."/>
            <person name="Zajc J."/>
            <person name="Gunde-Cimerman N."/>
        </authorList>
    </citation>
    <scope>NUCLEOTIDE SEQUENCE [LARGE SCALE GENOMIC DNA]</scope>
    <source>
        <strain evidence="2 3">EXF-3403</strain>
    </source>
</reference>
<accession>A0A4S9X5W7</accession>
<gene>
    <name evidence="2" type="ORF">D6C84_09451</name>
</gene>
<evidence type="ECO:0000313" key="2">
    <source>
        <dbReference type="EMBL" id="THZ74258.1"/>
    </source>
</evidence>
<sequence>MATSSRQPFPPLDPTCILWCNAASTAIVKQHLTSLNDALLFPSFLNECVKAVNLFGNFTTYKKTGGLDSDQNAIWTCLHKHPINADELIAIMQNYAAGKYKRGATRKGVVDLTNGIAGTISISISTFFSNIHMLIFFLDQGDEALAAGQLELYNKVFSIGEREKHRKQRESDAGLVPLERPHPGLERVRKNRQAGTERRKKRKFGDKSGEGEDGDGEDEESLNTMRKMKKGLPTYTFADEEAKIEGKSHGKLVFTGKGKEKMEDEDEIE</sequence>
<dbReference type="AlphaFoldDB" id="A0A4S9X5W7"/>
<name>A0A4S9X5W7_AURPU</name>
<proteinExistence type="predicted"/>
<evidence type="ECO:0000256" key="1">
    <source>
        <dbReference type="SAM" id="MobiDB-lite"/>
    </source>
</evidence>
<organism evidence="2 3">
    <name type="scientific">Aureobasidium pullulans</name>
    <name type="common">Black yeast</name>
    <name type="synonym">Pullularia pullulans</name>
    <dbReference type="NCBI Taxonomy" id="5580"/>
    <lineage>
        <taxon>Eukaryota</taxon>
        <taxon>Fungi</taxon>
        <taxon>Dikarya</taxon>
        <taxon>Ascomycota</taxon>
        <taxon>Pezizomycotina</taxon>
        <taxon>Dothideomycetes</taxon>
        <taxon>Dothideomycetidae</taxon>
        <taxon>Dothideales</taxon>
        <taxon>Saccotheciaceae</taxon>
        <taxon>Aureobasidium</taxon>
    </lineage>
</organism>
<feature type="region of interest" description="Disordered" evidence="1">
    <location>
        <begin position="239"/>
        <end position="269"/>
    </location>
</feature>